<dbReference type="GO" id="GO:0016491">
    <property type="term" value="F:oxidoreductase activity"/>
    <property type="evidence" value="ECO:0007669"/>
    <property type="project" value="UniProtKB-KW"/>
</dbReference>
<dbReference type="PRINTS" id="PR00081">
    <property type="entry name" value="GDHRDH"/>
</dbReference>
<proteinExistence type="inferred from homology"/>
<evidence type="ECO:0000256" key="4">
    <source>
        <dbReference type="ARBA" id="ARBA00023027"/>
    </source>
</evidence>
<dbReference type="PANTHER" id="PTHR24321:SF8">
    <property type="entry name" value="ESTRADIOL 17-BETA-DEHYDROGENASE 8-RELATED"/>
    <property type="match status" value="1"/>
</dbReference>
<name>A0A4T0VT08_9PEZI</name>
<sequence length="259" mass="27385">MYPTGQFNGKVIAITGAASGIGLETALILAGRGATLSLADIHSEGLQQLQARLLSDHNVQVLITTLDVRNVEDVEAWVQQTVSRYGRLDGVANLAGVIPKSLGQRGVSEQDLDEWDRVLSVNLTGLMHCLRAELKAISDNGSVVTASSIAGSTGRRNNASHTASKHGVLGLTRTAAKEVGARGVRVNAICPGRIVTPMLQSAEDGLGIRVRPGDPAYPDIALRRDGQPREVAQLIAFLLSDESTYISGADISIDGGWRC</sequence>
<feature type="domain" description="Ketoreductase" evidence="5">
    <location>
        <begin position="10"/>
        <end position="192"/>
    </location>
</feature>
<dbReference type="Pfam" id="PF13561">
    <property type="entry name" value="adh_short_C2"/>
    <property type="match status" value="1"/>
</dbReference>
<keyword evidence="3" id="KW-0560">Oxidoreductase</keyword>
<dbReference type="InterPro" id="IPR002347">
    <property type="entry name" value="SDR_fam"/>
</dbReference>
<evidence type="ECO:0000256" key="2">
    <source>
        <dbReference type="ARBA" id="ARBA00022857"/>
    </source>
</evidence>
<dbReference type="SMART" id="SM00822">
    <property type="entry name" value="PKS_KR"/>
    <property type="match status" value="1"/>
</dbReference>
<dbReference type="AlphaFoldDB" id="A0A4T0VT08"/>
<evidence type="ECO:0000256" key="1">
    <source>
        <dbReference type="ARBA" id="ARBA00006484"/>
    </source>
</evidence>
<dbReference type="PANTHER" id="PTHR24321">
    <property type="entry name" value="DEHYDROGENASES, SHORT CHAIN"/>
    <property type="match status" value="1"/>
</dbReference>
<evidence type="ECO:0000313" key="7">
    <source>
        <dbReference type="Proteomes" id="UP000305883"/>
    </source>
</evidence>
<dbReference type="SUPFAM" id="SSF51735">
    <property type="entry name" value="NAD(P)-binding Rossmann-fold domains"/>
    <property type="match status" value="1"/>
</dbReference>
<dbReference type="PRINTS" id="PR00080">
    <property type="entry name" value="SDRFAMILY"/>
</dbReference>
<gene>
    <name evidence="6" type="ORF">CH35J_007874</name>
</gene>
<dbReference type="FunFam" id="3.40.50.720:FF:000084">
    <property type="entry name" value="Short-chain dehydrogenase reductase"/>
    <property type="match status" value="1"/>
</dbReference>
<comment type="similarity">
    <text evidence="1">Belongs to the short-chain dehydrogenases/reductases (SDR) family.</text>
</comment>
<keyword evidence="2" id="KW-0521">NADP</keyword>
<dbReference type="Gene3D" id="3.40.50.720">
    <property type="entry name" value="NAD(P)-binding Rossmann-like Domain"/>
    <property type="match status" value="1"/>
</dbReference>
<comment type="caution">
    <text evidence="6">The sequence shown here is derived from an EMBL/GenBank/DDBJ whole genome shotgun (WGS) entry which is preliminary data.</text>
</comment>
<protein>
    <submittedName>
        <fullName evidence="6">Levodione reductase</fullName>
    </submittedName>
</protein>
<dbReference type="EMBL" id="MWPZ01000006">
    <property type="protein sequence ID" value="TIC95245.1"/>
    <property type="molecule type" value="Genomic_DNA"/>
</dbReference>
<evidence type="ECO:0000313" key="6">
    <source>
        <dbReference type="EMBL" id="TIC95245.1"/>
    </source>
</evidence>
<dbReference type="InterPro" id="IPR057326">
    <property type="entry name" value="KR_dom"/>
</dbReference>
<organism evidence="6 7">
    <name type="scientific">Colletotrichum higginsianum</name>
    <dbReference type="NCBI Taxonomy" id="80884"/>
    <lineage>
        <taxon>Eukaryota</taxon>
        <taxon>Fungi</taxon>
        <taxon>Dikarya</taxon>
        <taxon>Ascomycota</taxon>
        <taxon>Pezizomycotina</taxon>
        <taxon>Sordariomycetes</taxon>
        <taxon>Hypocreomycetidae</taxon>
        <taxon>Glomerellales</taxon>
        <taxon>Glomerellaceae</taxon>
        <taxon>Colletotrichum</taxon>
        <taxon>Colletotrichum destructivum species complex</taxon>
    </lineage>
</organism>
<dbReference type="OrthoDB" id="1669814at2759"/>
<dbReference type="Proteomes" id="UP000305883">
    <property type="component" value="Unassembled WGS sequence"/>
</dbReference>
<evidence type="ECO:0000259" key="5">
    <source>
        <dbReference type="SMART" id="SM00822"/>
    </source>
</evidence>
<accession>A0A4T0VT08</accession>
<evidence type="ECO:0000256" key="3">
    <source>
        <dbReference type="ARBA" id="ARBA00023002"/>
    </source>
</evidence>
<dbReference type="InterPro" id="IPR036291">
    <property type="entry name" value="NAD(P)-bd_dom_sf"/>
</dbReference>
<reference evidence="6 7" key="1">
    <citation type="journal article" date="2019" name="Genome Biol. Evol.">
        <title>Genomic Plasticity Mediated by Transposable Elements in the Plant Pathogenic Fungus Colletotrichum higginsianum.</title>
        <authorList>
            <person name="Tsushima A."/>
            <person name="Gan P."/>
            <person name="Kumakura N."/>
            <person name="Narusaka M."/>
            <person name="Takano Y."/>
            <person name="Narusaka Y."/>
            <person name="Shirasu K."/>
        </authorList>
    </citation>
    <scope>NUCLEOTIDE SEQUENCE [LARGE SCALE GENOMIC DNA]</scope>
    <source>
        <strain evidence="6 7">MAFF305635-RFP</strain>
    </source>
</reference>
<keyword evidence="4" id="KW-0520">NAD</keyword>